<accession>A0ABP3R4D4</accession>
<keyword evidence="1" id="KW-0812">Transmembrane</keyword>
<feature type="transmembrane region" description="Helical" evidence="1">
    <location>
        <begin position="391"/>
        <end position="416"/>
    </location>
</feature>
<proteinExistence type="predicted"/>
<reference evidence="3" key="1">
    <citation type="journal article" date="2019" name="Int. J. Syst. Evol. Microbiol.">
        <title>The Global Catalogue of Microorganisms (GCM) 10K type strain sequencing project: providing services to taxonomists for standard genome sequencing and annotation.</title>
        <authorList>
            <consortium name="The Broad Institute Genomics Platform"/>
            <consortium name="The Broad Institute Genome Sequencing Center for Infectious Disease"/>
            <person name="Wu L."/>
            <person name="Ma J."/>
        </authorList>
    </citation>
    <scope>NUCLEOTIDE SEQUENCE [LARGE SCALE GENOMIC DNA]</scope>
    <source>
        <strain evidence="3">JCM 15395</strain>
    </source>
</reference>
<feature type="transmembrane region" description="Helical" evidence="1">
    <location>
        <begin position="129"/>
        <end position="156"/>
    </location>
</feature>
<comment type="caution">
    <text evidence="2">The sequence shown here is derived from an EMBL/GenBank/DDBJ whole genome shotgun (WGS) entry which is preliminary data.</text>
</comment>
<evidence type="ECO:0000313" key="2">
    <source>
        <dbReference type="EMBL" id="GAA0603402.1"/>
    </source>
</evidence>
<feature type="transmembrane region" description="Helical" evidence="1">
    <location>
        <begin position="436"/>
        <end position="457"/>
    </location>
</feature>
<keyword evidence="3" id="KW-1185">Reference proteome</keyword>
<keyword evidence="1" id="KW-1133">Transmembrane helix</keyword>
<name>A0ABP3R4D4_9BACI</name>
<evidence type="ECO:0000313" key="3">
    <source>
        <dbReference type="Proteomes" id="UP001500866"/>
    </source>
</evidence>
<sequence>MHNGFFTGTGYITKLLFRQQWFKILLWLAGFTVIILATVMSYPEVYPNEQARKSFAMTMNNPLMEAMVGPGYETIEYLSAITTLFAQETLLFTAVIIAVMNILLIGRSTRADEEDGLLEYVRSLPVGRLTYLTAAMIVAVTVNLLLAAVLGTGLYITNVEGTDLESSLLYGAVLGGTGLVFAAVTAFMAQLTETSRGTMMFSFAILIAAYLVRAVGDVSNHTLSLFSPLSWTVRTNVFISNDWWPVWVSLLTAIVFSLAAFYLNAIRDLGAGFIPQKPGRKHASALLKTTFGFAWNQQRVNIVSWMVILFIFSMSFGYILDDLETYFADVPFMEQLLNNNSNITQQFIAILVAIMSLISAVPPVMTLMAIKKEETKERVENFYSRAVSRRRLLGSYLLLAVFVSIMMQGLIGIGLWSASTAVMDQPLDFSNTMKSSFVYLAAIWCLLGMTVFLIGFIPKISGLVWLYLVYGFIIIYLGDILDLPDLVNHLSVFEFVPELPAGDMDIMHIFVMIGSASIITIAGFLGYTKRDIHG</sequence>
<evidence type="ECO:0000256" key="1">
    <source>
        <dbReference type="SAM" id="Phobius"/>
    </source>
</evidence>
<feature type="transmembrane region" description="Helical" evidence="1">
    <location>
        <begin position="347"/>
        <end position="370"/>
    </location>
</feature>
<feature type="transmembrane region" description="Helical" evidence="1">
    <location>
        <begin position="243"/>
        <end position="263"/>
    </location>
</feature>
<organism evidence="2 3">
    <name type="scientific">Virgibacillus siamensis</name>
    <dbReference type="NCBI Taxonomy" id="480071"/>
    <lineage>
        <taxon>Bacteria</taxon>
        <taxon>Bacillati</taxon>
        <taxon>Bacillota</taxon>
        <taxon>Bacilli</taxon>
        <taxon>Bacillales</taxon>
        <taxon>Bacillaceae</taxon>
        <taxon>Virgibacillus</taxon>
    </lineage>
</organism>
<feature type="transmembrane region" description="Helical" evidence="1">
    <location>
        <begin position="302"/>
        <end position="320"/>
    </location>
</feature>
<feature type="transmembrane region" description="Helical" evidence="1">
    <location>
        <begin position="506"/>
        <end position="527"/>
    </location>
</feature>
<feature type="transmembrane region" description="Helical" evidence="1">
    <location>
        <begin position="201"/>
        <end position="223"/>
    </location>
</feature>
<dbReference type="RefSeq" id="WP_390350856.1">
    <property type="nucleotide sequence ID" value="NZ_JBHUMU010000008.1"/>
</dbReference>
<dbReference type="InterPro" id="IPR025699">
    <property type="entry name" value="ABC2_memb-like"/>
</dbReference>
<feature type="transmembrane region" description="Helical" evidence="1">
    <location>
        <begin position="89"/>
        <end position="108"/>
    </location>
</feature>
<dbReference type="Pfam" id="PF13346">
    <property type="entry name" value="ABC2_membrane_5"/>
    <property type="match status" value="1"/>
</dbReference>
<feature type="transmembrane region" description="Helical" evidence="1">
    <location>
        <begin position="21"/>
        <end position="42"/>
    </location>
</feature>
<protein>
    <submittedName>
        <fullName evidence="2">ABC transporter permease</fullName>
    </submittedName>
</protein>
<keyword evidence="1" id="KW-0472">Membrane</keyword>
<gene>
    <name evidence="2" type="ORF">GCM10009001_20490</name>
</gene>
<feature type="transmembrane region" description="Helical" evidence="1">
    <location>
        <begin position="168"/>
        <end position="189"/>
    </location>
</feature>
<feature type="transmembrane region" description="Helical" evidence="1">
    <location>
        <begin position="464"/>
        <end position="481"/>
    </location>
</feature>
<dbReference type="EMBL" id="BAAADS010000015">
    <property type="protein sequence ID" value="GAA0603402.1"/>
    <property type="molecule type" value="Genomic_DNA"/>
</dbReference>
<dbReference type="Proteomes" id="UP001500866">
    <property type="component" value="Unassembled WGS sequence"/>
</dbReference>